<organism evidence="1 2">
    <name type="scientific">Reticulomyxa filosa</name>
    <dbReference type="NCBI Taxonomy" id="46433"/>
    <lineage>
        <taxon>Eukaryota</taxon>
        <taxon>Sar</taxon>
        <taxon>Rhizaria</taxon>
        <taxon>Retaria</taxon>
        <taxon>Foraminifera</taxon>
        <taxon>Monothalamids</taxon>
        <taxon>Reticulomyxidae</taxon>
        <taxon>Reticulomyxa</taxon>
    </lineage>
</organism>
<proteinExistence type="predicted"/>
<evidence type="ECO:0000313" key="2">
    <source>
        <dbReference type="Proteomes" id="UP000023152"/>
    </source>
</evidence>
<comment type="caution">
    <text evidence="1">The sequence shown here is derived from an EMBL/GenBank/DDBJ whole genome shotgun (WGS) entry which is preliminary data.</text>
</comment>
<dbReference type="AlphaFoldDB" id="X6MQ40"/>
<accession>X6MQ40</accession>
<gene>
    <name evidence="1" type="ORF">RFI_22149</name>
</gene>
<dbReference type="EMBL" id="ASPP01019365">
    <property type="protein sequence ID" value="ETO15215.1"/>
    <property type="molecule type" value="Genomic_DNA"/>
</dbReference>
<protein>
    <submittedName>
        <fullName evidence="1">Uncharacterized protein</fullName>
    </submittedName>
</protein>
<sequence length="133" mass="15696">MEDEILSFLKNPPVNMKQEQAEALYKVLRDDQECDSMKDVARLKEKDWENVFQKVELKTATQGRLLDAIKDISKKSDIPIPIPEQSKETVLVSKVIKTTNSICVTLKVFYYVYHKKKNRFFFFLKKQKHIPMQ</sequence>
<reference evidence="1 2" key="1">
    <citation type="journal article" date="2013" name="Curr. Biol.">
        <title>The Genome of the Foraminiferan Reticulomyxa filosa.</title>
        <authorList>
            <person name="Glockner G."/>
            <person name="Hulsmann N."/>
            <person name="Schleicher M."/>
            <person name="Noegel A.A."/>
            <person name="Eichinger L."/>
            <person name="Gallinger C."/>
            <person name="Pawlowski J."/>
            <person name="Sierra R."/>
            <person name="Euteneuer U."/>
            <person name="Pillet L."/>
            <person name="Moustafa A."/>
            <person name="Platzer M."/>
            <person name="Groth M."/>
            <person name="Szafranski K."/>
            <person name="Schliwa M."/>
        </authorList>
    </citation>
    <scope>NUCLEOTIDE SEQUENCE [LARGE SCALE GENOMIC DNA]</scope>
</reference>
<dbReference type="Proteomes" id="UP000023152">
    <property type="component" value="Unassembled WGS sequence"/>
</dbReference>
<evidence type="ECO:0000313" key="1">
    <source>
        <dbReference type="EMBL" id="ETO15215.1"/>
    </source>
</evidence>
<keyword evidence="2" id="KW-1185">Reference proteome</keyword>
<name>X6MQ40_RETFI</name>